<evidence type="ECO:0000313" key="4">
    <source>
        <dbReference type="Proteomes" id="UP000245916"/>
    </source>
</evidence>
<keyword evidence="1" id="KW-0732">Signal</keyword>
<feature type="domain" description="DUF2059" evidence="2">
    <location>
        <begin position="108"/>
        <end position="165"/>
    </location>
</feature>
<gene>
    <name evidence="3" type="ORF">DF286_09085</name>
</gene>
<feature type="signal peptide" evidence="1">
    <location>
        <begin position="1"/>
        <end position="19"/>
    </location>
</feature>
<dbReference type="EMBL" id="QFFF01000001">
    <property type="protein sequence ID" value="PWG03004.1"/>
    <property type="molecule type" value="Genomic_DNA"/>
</dbReference>
<protein>
    <recommendedName>
        <fullName evidence="2">DUF2059 domain-containing protein</fullName>
    </recommendedName>
</protein>
<evidence type="ECO:0000259" key="2">
    <source>
        <dbReference type="Pfam" id="PF09832"/>
    </source>
</evidence>
<keyword evidence="4" id="KW-1185">Reference proteome</keyword>
<dbReference type="AlphaFoldDB" id="A0A2U2J3W1"/>
<dbReference type="RefSeq" id="WP_109271142.1">
    <property type="nucleotide sequence ID" value="NZ_QFFF01000001.1"/>
</dbReference>
<name>A0A2U2J3W1_9SPHN</name>
<feature type="chain" id="PRO_5015762268" description="DUF2059 domain-containing protein" evidence="1">
    <location>
        <begin position="20"/>
        <end position="190"/>
    </location>
</feature>
<sequence>MKFVSVLPALCLIAAPALADEGSNTSSPPAATAGDADTLAAALALFDGQDVDGQLLASALHMAKASMEADMESLKAKGIDMPQSLTERLSALIYEETKLMVEQMAPTFRQDAAAIYARYFTAEELRELKRLQEHPVMKKMEGLAPSLMAELSKIGMRAAAERMPEIERKSQELVEQWLSDESMAEAGPNT</sequence>
<dbReference type="OrthoDB" id="5510290at2"/>
<dbReference type="InterPro" id="IPR018637">
    <property type="entry name" value="DUF2059"/>
</dbReference>
<reference evidence="3 4" key="1">
    <citation type="submission" date="2018-05" db="EMBL/GenBank/DDBJ databases">
        <title>Genome of Sphingosinicella humi QZX222.</title>
        <authorList>
            <person name="Qiao Z."/>
            <person name="Wang G."/>
        </authorList>
    </citation>
    <scope>NUCLEOTIDE SEQUENCE [LARGE SCALE GENOMIC DNA]</scope>
    <source>
        <strain evidence="3 4">QZX222</strain>
    </source>
</reference>
<accession>A0A2U2J3W1</accession>
<dbReference type="Proteomes" id="UP000245916">
    <property type="component" value="Unassembled WGS sequence"/>
</dbReference>
<dbReference type="Pfam" id="PF09832">
    <property type="entry name" value="DUF2059"/>
    <property type="match status" value="1"/>
</dbReference>
<evidence type="ECO:0000313" key="3">
    <source>
        <dbReference type="EMBL" id="PWG03004.1"/>
    </source>
</evidence>
<comment type="caution">
    <text evidence="3">The sequence shown here is derived from an EMBL/GenBank/DDBJ whole genome shotgun (WGS) entry which is preliminary data.</text>
</comment>
<evidence type="ECO:0000256" key="1">
    <source>
        <dbReference type="SAM" id="SignalP"/>
    </source>
</evidence>
<proteinExistence type="predicted"/>
<organism evidence="3 4">
    <name type="scientific">Allosphingosinicella humi</name>
    <dbReference type="NCBI Taxonomy" id="2068657"/>
    <lineage>
        <taxon>Bacteria</taxon>
        <taxon>Pseudomonadati</taxon>
        <taxon>Pseudomonadota</taxon>
        <taxon>Alphaproteobacteria</taxon>
        <taxon>Sphingomonadales</taxon>
        <taxon>Sphingomonadaceae</taxon>
        <taxon>Allosphingosinicella</taxon>
    </lineage>
</organism>